<dbReference type="OrthoDB" id="118962at2759"/>
<keyword evidence="3" id="KW-1185">Reference proteome</keyword>
<accession>A0A225WQS5</accession>
<gene>
    <name evidence="2" type="ORF">PHMEG_0005709</name>
</gene>
<dbReference type="EMBL" id="NBNE01000380">
    <property type="protein sequence ID" value="OWZ19951.1"/>
    <property type="molecule type" value="Genomic_DNA"/>
</dbReference>
<evidence type="ECO:0000313" key="3">
    <source>
        <dbReference type="Proteomes" id="UP000198211"/>
    </source>
</evidence>
<feature type="region of interest" description="Disordered" evidence="1">
    <location>
        <begin position="72"/>
        <end position="94"/>
    </location>
</feature>
<reference evidence="3" key="1">
    <citation type="submission" date="2017-03" db="EMBL/GenBank/DDBJ databases">
        <title>Phytopthora megakarya and P. palmivora, two closely related causual agents of cacao black pod achieved similar genome size and gene model numbers by different mechanisms.</title>
        <authorList>
            <person name="Ali S."/>
            <person name="Shao J."/>
            <person name="Larry D.J."/>
            <person name="Kronmiller B."/>
            <person name="Shen D."/>
            <person name="Strem M.D."/>
            <person name="Melnick R.L."/>
            <person name="Guiltinan M.J."/>
            <person name="Tyler B.M."/>
            <person name="Meinhardt L.W."/>
            <person name="Bailey B.A."/>
        </authorList>
    </citation>
    <scope>NUCLEOTIDE SEQUENCE [LARGE SCALE GENOMIC DNA]</scope>
    <source>
        <strain evidence="3">zdho120</strain>
    </source>
</reference>
<sequence>MSLFLVAALGAACVAFVVVLLIHVRRRSPTVASDSSDEETSGPLNVSVVVDHDEQASLLPKFADMLRSPWNSSAAAKEQPKVTRPVRKGGRSMSLTMPLPLRKKRKAAQVPTKKVHVAYFFPLLDETAEWWQAQQPTSTNSQPTETGESEASSGLIANMHEAIFDGSICQSFSSTRCNQSKEGMHRSGVSSGELLQSDVSLHLMSAPIEVGGN</sequence>
<name>A0A225WQS5_9STRA</name>
<dbReference type="Proteomes" id="UP000198211">
    <property type="component" value="Unassembled WGS sequence"/>
</dbReference>
<proteinExistence type="predicted"/>
<evidence type="ECO:0000313" key="2">
    <source>
        <dbReference type="EMBL" id="OWZ19951.1"/>
    </source>
</evidence>
<organism evidence="2 3">
    <name type="scientific">Phytophthora megakarya</name>
    <dbReference type="NCBI Taxonomy" id="4795"/>
    <lineage>
        <taxon>Eukaryota</taxon>
        <taxon>Sar</taxon>
        <taxon>Stramenopiles</taxon>
        <taxon>Oomycota</taxon>
        <taxon>Peronosporomycetes</taxon>
        <taxon>Peronosporales</taxon>
        <taxon>Peronosporaceae</taxon>
        <taxon>Phytophthora</taxon>
    </lineage>
</organism>
<comment type="caution">
    <text evidence="2">The sequence shown here is derived from an EMBL/GenBank/DDBJ whole genome shotgun (WGS) entry which is preliminary data.</text>
</comment>
<dbReference type="AlphaFoldDB" id="A0A225WQS5"/>
<protein>
    <submittedName>
        <fullName evidence="2">Uncharacterized protein</fullName>
    </submittedName>
</protein>
<evidence type="ECO:0000256" key="1">
    <source>
        <dbReference type="SAM" id="MobiDB-lite"/>
    </source>
</evidence>